<feature type="compositionally biased region" description="Polar residues" evidence="1">
    <location>
        <begin position="76"/>
        <end position="86"/>
    </location>
</feature>
<keyword evidence="3" id="KW-1185">Reference proteome</keyword>
<dbReference type="Proteomes" id="UP000799424">
    <property type="component" value="Unassembled WGS sequence"/>
</dbReference>
<feature type="region of interest" description="Disordered" evidence="1">
    <location>
        <begin position="1"/>
        <end position="100"/>
    </location>
</feature>
<evidence type="ECO:0008006" key="4">
    <source>
        <dbReference type="Google" id="ProtNLM"/>
    </source>
</evidence>
<dbReference type="PANTHER" id="PTHR38116:SF1">
    <property type="entry name" value="BZIP DOMAIN-CONTAINING PROTEIN"/>
    <property type="match status" value="1"/>
</dbReference>
<evidence type="ECO:0000313" key="2">
    <source>
        <dbReference type="EMBL" id="KAF2828665.1"/>
    </source>
</evidence>
<dbReference type="InterPro" id="IPR021833">
    <property type="entry name" value="DUF3425"/>
</dbReference>
<dbReference type="AlphaFoldDB" id="A0A6A7A7T7"/>
<dbReference type="PANTHER" id="PTHR38116">
    <property type="entry name" value="CHROMOSOME 7, WHOLE GENOME SHOTGUN SEQUENCE"/>
    <property type="match status" value="1"/>
</dbReference>
<organism evidence="2 3">
    <name type="scientific">Ophiobolus disseminans</name>
    <dbReference type="NCBI Taxonomy" id="1469910"/>
    <lineage>
        <taxon>Eukaryota</taxon>
        <taxon>Fungi</taxon>
        <taxon>Dikarya</taxon>
        <taxon>Ascomycota</taxon>
        <taxon>Pezizomycotina</taxon>
        <taxon>Dothideomycetes</taxon>
        <taxon>Pleosporomycetidae</taxon>
        <taxon>Pleosporales</taxon>
        <taxon>Pleosporineae</taxon>
        <taxon>Phaeosphaeriaceae</taxon>
        <taxon>Ophiobolus</taxon>
    </lineage>
</organism>
<gene>
    <name evidence="2" type="ORF">CC86DRAFT_196367</name>
</gene>
<evidence type="ECO:0000313" key="3">
    <source>
        <dbReference type="Proteomes" id="UP000799424"/>
    </source>
</evidence>
<name>A0A6A7A7T7_9PLEO</name>
<dbReference type="EMBL" id="MU006222">
    <property type="protein sequence ID" value="KAF2828665.1"/>
    <property type="molecule type" value="Genomic_DNA"/>
</dbReference>
<dbReference type="Pfam" id="PF11905">
    <property type="entry name" value="DUF3425"/>
    <property type="match status" value="1"/>
</dbReference>
<sequence length="317" mass="35923">MATSSEEAKLAPIELGWSSQRLKLRDETEDWTGITNQVERRKLQNRLNQRARRTRARDKDATSTDSKSPREGASNEDGSNASSSPNDVPISPTAPTKPTCLATTPRVQEIMQRFADHAYASYIQGTPALSHLTLLVRYNVSSALLRNAEILGVTEEYSDWEGISPFFKQASASNFTDSQSSLDWPANLRPTPVQCAIEHHPWLDVFPWPQVRDNMVQAFEYLGVDGEDELCHDVSQYDDHDTNPLLVVWGDAWDPSNWEITADFLRKWGWLLSGCEQSLDATNYWRAKRGERPISRKQLYEAIRSSMPAQFRHVAAL</sequence>
<proteinExistence type="predicted"/>
<feature type="compositionally biased region" description="Basic and acidic residues" evidence="1">
    <location>
        <begin position="57"/>
        <end position="70"/>
    </location>
</feature>
<reference evidence="2" key="1">
    <citation type="journal article" date="2020" name="Stud. Mycol.">
        <title>101 Dothideomycetes genomes: a test case for predicting lifestyles and emergence of pathogens.</title>
        <authorList>
            <person name="Haridas S."/>
            <person name="Albert R."/>
            <person name="Binder M."/>
            <person name="Bloem J."/>
            <person name="Labutti K."/>
            <person name="Salamov A."/>
            <person name="Andreopoulos B."/>
            <person name="Baker S."/>
            <person name="Barry K."/>
            <person name="Bills G."/>
            <person name="Bluhm B."/>
            <person name="Cannon C."/>
            <person name="Castanera R."/>
            <person name="Culley D."/>
            <person name="Daum C."/>
            <person name="Ezra D."/>
            <person name="Gonzalez J."/>
            <person name="Henrissat B."/>
            <person name="Kuo A."/>
            <person name="Liang C."/>
            <person name="Lipzen A."/>
            <person name="Lutzoni F."/>
            <person name="Magnuson J."/>
            <person name="Mondo S."/>
            <person name="Nolan M."/>
            <person name="Ohm R."/>
            <person name="Pangilinan J."/>
            <person name="Park H.-J."/>
            <person name="Ramirez L."/>
            <person name="Alfaro M."/>
            <person name="Sun H."/>
            <person name="Tritt A."/>
            <person name="Yoshinaga Y."/>
            <person name="Zwiers L.-H."/>
            <person name="Turgeon B."/>
            <person name="Goodwin S."/>
            <person name="Spatafora J."/>
            <person name="Crous P."/>
            <person name="Grigoriev I."/>
        </authorList>
    </citation>
    <scope>NUCLEOTIDE SEQUENCE</scope>
    <source>
        <strain evidence="2">CBS 113818</strain>
    </source>
</reference>
<evidence type="ECO:0000256" key="1">
    <source>
        <dbReference type="SAM" id="MobiDB-lite"/>
    </source>
</evidence>
<protein>
    <recommendedName>
        <fullName evidence="4">BZIP domain-containing protein</fullName>
    </recommendedName>
</protein>
<dbReference type="OrthoDB" id="2245989at2759"/>
<accession>A0A6A7A7T7</accession>